<reference evidence="3 4" key="1">
    <citation type="submission" date="2024-03" db="EMBL/GenBank/DDBJ databases">
        <title>Novel species of the genus Variovorax.</title>
        <authorList>
            <person name="Liu Q."/>
            <person name="Xin Y.-H."/>
        </authorList>
    </citation>
    <scope>NUCLEOTIDE SEQUENCE [LARGE SCALE GENOMIC DNA]</scope>
    <source>
        <strain evidence="3 4">KACC 18901</strain>
    </source>
</reference>
<sequence length="435" mass="47490">MKRTITAAITALMASAAIAQGPAAPPDPAASDPIALGWMQGSPPAPDKTVHWVDGSFYKFPATRWSFAHWNQLIPASDIWRGDGRVAALPRAERKDIAGISFQPANGGATMTWEQALAANYTDAIVVLHRGRIVYEKYYGAMSPQTRHIAMSVTKSFIGTLGEMLVAEGKLDPAAKVVQYIPELKDSGYAEVTVRQVMDMTTGVKFSENYADTSSEIWTYARAGGVLPRPAGYSGPQSFYEFARTVQKDPDAAAGAFRYQTVNTDVLGWLIRRVTNKTIGELLSERFWTKLGMERDAMIAVDPSGNEFAGGGLILTARDMARFGEMMRKDGKFNGQAILPKAVVDTIRKGGDKEVFARAGYAALPGWSYRDMWWVSNDDHGVFAARGVHGQTIYIDPKAQVVIARFASSPQAANAVTDPVMLPAYRAVADHLMRR</sequence>
<dbReference type="PANTHER" id="PTHR43283">
    <property type="entry name" value="BETA-LACTAMASE-RELATED"/>
    <property type="match status" value="1"/>
</dbReference>
<evidence type="ECO:0000313" key="3">
    <source>
        <dbReference type="EMBL" id="MEJ8859276.1"/>
    </source>
</evidence>
<name>A0ABU8XHT2_9BURK</name>
<proteinExistence type="predicted"/>
<dbReference type="PANTHER" id="PTHR43283:SF7">
    <property type="entry name" value="BETA-LACTAMASE-RELATED DOMAIN-CONTAINING PROTEIN"/>
    <property type="match status" value="1"/>
</dbReference>
<keyword evidence="1" id="KW-0732">Signal</keyword>
<evidence type="ECO:0000259" key="2">
    <source>
        <dbReference type="Pfam" id="PF00144"/>
    </source>
</evidence>
<dbReference type="InterPro" id="IPR050789">
    <property type="entry name" value="Diverse_Enzym_Activities"/>
</dbReference>
<dbReference type="InterPro" id="IPR012338">
    <property type="entry name" value="Beta-lactam/transpept-like"/>
</dbReference>
<feature type="domain" description="Beta-lactamase-related" evidence="2">
    <location>
        <begin position="123"/>
        <end position="412"/>
    </location>
</feature>
<evidence type="ECO:0000256" key="1">
    <source>
        <dbReference type="SAM" id="SignalP"/>
    </source>
</evidence>
<keyword evidence="4" id="KW-1185">Reference proteome</keyword>
<accession>A0ABU8XHT2</accession>
<feature type="chain" id="PRO_5045373663" evidence="1">
    <location>
        <begin position="20"/>
        <end position="435"/>
    </location>
</feature>
<comment type="caution">
    <text evidence="3">The sequence shown here is derived from an EMBL/GenBank/DDBJ whole genome shotgun (WGS) entry which is preliminary data.</text>
</comment>
<evidence type="ECO:0000313" key="4">
    <source>
        <dbReference type="Proteomes" id="UP001367030"/>
    </source>
</evidence>
<dbReference type="EMBL" id="JBBKZS010000026">
    <property type="protein sequence ID" value="MEJ8859276.1"/>
    <property type="molecule type" value="Genomic_DNA"/>
</dbReference>
<organism evidence="3 4">
    <name type="scientific">Variovorax robiniae</name>
    <dbReference type="NCBI Taxonomy" id="1836199"/>
    <lineage>
        <taxon>Bacteria</taxon>
        <taxon>Pseudomonadati</taxon>
        <taxon>Pseudomonadota</taxon>
        <taxon>Betaproteobacteria</taxon>
        <taxon>Burkholderiales</taxon>
        <taxon>Comamonadaceae</taxon>
        <taxon>Variovorax</taxon>
    </lineage>
</organism>
<dbReference type="Pfam" id="PF00144">
    <property type="entry name" value="Beta-lactamase"/>
    <property type="match status" value="1"/>
</dbReference>
<feature type="signal peptide" evidence="1">
    <location>
        <begin position="1"/>
        <end position="19"/>
    </location>
</feature>
<dbReference type="SUPFAM" id="SSF56601">
    <property type="entry name" value="beta-lactamase/transpeptidase-like"/>
    <property type="match status" value="1"/>
</dbReference>
<protein>
    <submittedName>
        <fullName evidence="3">Serine hydrolase</fullName>
        <ecNumber evidence="3">3.-.-.-</ecNumber>
    </submittedName>
</protein>
<dbReference type="InterPro" id="IPR001466">
    <property type="entry name" value="Beta-lactam-related"/>
</dbReference>
<dbReference type="Gene3D" id="3.40.710.10">
    <property type="entry name" value="DD-peptidase/beta-lactamase superfamily"/>
    <property type="match status" value="1"/>
</dbReference>
<dbReference type="EC" id="3.-.-.-" evidence="3"/>
<dbReference type="RefSeq" id="WP_340339318.1">
    <property type="nucleotide sequence ID" value="NZ_JBBKZS010000026.1"/>
</dbReference>
<dbReference type="GO" id="GO:0016787">
    <property type="term" value="F:hydrolase activity"/>
    <property type="evidence" value="ECO:0007669"/>
    <property type="project" value="UniProtKB-KW"/>
</dbReference>
<dbReference type="Proteomes" id="UP001367030">
    <property type="component" value="Unassembled WGS sequence"/>
</dbReference>
<gene>
    <name evidence="3" type="ORF">WKW79_32240</name>
</gene>
<keyword evidence="3" id="KW-0378">Hydrolase</keyword>